<dbReference type="InterPro" id="IPR001155">
    <property type="entry name" value="OxRdtase_FMN_N"/>
</dbReference>
<evidence type="ECO:0000256" key="5">
    <source>
        <dbReference type="ARBA" id="ARBA00023002"/>
    </source>
</evidence>
<sequence length="348" mass="37370">MSSIFTPLTLRSVTIKNRIAMAPMLMYTGQDDGRVTDLHLAHYGARALGGVGLITTEVVAVDRAGRISKKDLGLWDDNQIEGLTRLSGLIRACGAASALQLAHAGRKSTAGERIFAPSAIAHSDDALQPVALTLDEIKGLVNAYGNAASRAAQTGFDCLEIHAAHGYLIHEFLSPLSNLRNDEYGGSRENRWRFLLEIVEAVRKAWPEDKPLIVRLSAEDKAGEGGATIVDTIGLGERLKSLGVDALSVSAGGLTPTFDGEIYPGYQVGYAEQIRRALNIPVGCNGSITSSELIESILHREASDLVYMGRELLRNPFWLLNVAKSAGANPELAIPAYARATGPYERGH</sequence>
<dbReference type="CDD" id="cd02932">
    <property type="entry name" value="OYE_YqiM_FMN"/>
    <property type="match status" value="1"/>
</dbReference>
<dbReference type="PANTHER" id="PTHR43303">
    <property type="entry name" value="NADPH DEHYDROGENASE C23G7.10C-RELATED"/>
    <property type="match status" value="1"/>
</dbReference>
<proteinExistence type="predicted"/>
<protein>
    <submittedName>
        <fullName evidence="7">NADH:flavin oxidoreductase/NADH oxidase</fullName>
    </submittedName>
</protein>
<keyword evidence="3" id="KW-0288">FMN</keyword>
<evidence type="ECO:0000256" key="4">
    <source>
        <dbReference type="ARBA" id="ARBA00022857"/>
    </source>
</evidence>
<evidence type="ECO:0000256" key="3">
    <source>
        <dbReference type="ARBA" id="ARBA00022643"/>
    </source>
</evidence>
<comment type="cofactor">
    <cofactor evidence="1">
        <name>FMN</name>
        <dbReference type="ChEBI" id="CHEBI:58210"/>
    </cofactor>
</comment>
<accession>A0ABU9QKA6</accession>
<dbReference type="EMBL" id="JAZHGC010000030">
    <property type="protein sequence ID" value="MEM5289918.1"/>
    <property type="molecule type" value="Genomic_DNA"/>
</dbReference>
<dbReference type="Pfam" id="PF00724">
    <property type="entry name" value="Oxidored_FMN"/>
    <property type="match status" value="1"/>
</dbReference>
<keyword evidence="5" id="KW-0560">Oxidoreductase</keyword>
<dbReference type="Proteomes" id="UP001494588">
    <property type="component" value="Unassembled WGS sequence"/>
</dbReference>
<dbReference type="InterPro" id="IPR013785">
    <property type="entry name" value="Aldolase_TIM"/>
</dbReference>
<keyword evidence="8" id="KW-1185">Reference proteome</keyword>
<evidence type="ECO:0000256" key="1">
    <source>
        <dbReference type="ARBA" id="ARBA00001917"/>
    </source>
</evidence>
<organism evidence="7 8">
    <name type="scientific">Paraburkholderia sabiae</name>
    <dbReference type="NCBI Taxonomy" id="273251"/>
    <lineage>
        <taxon>Bacteria</taxon>
        <taxon>Pseudomonadati</taxon>
        <taxon>Pseudomonadota</taxon>
        <taxon>Betaproteobacteria</taxon>
        <taxon>Burkholderiales</taxon>
        <taxon>Burkholderiaceae</taxon>
        <taxon>Paraburkholderia</taxon>
    </lineage>
</organism>
<keyword evidence="4" id="KW-0521">NADP</keyword>
<evidence type="ECO:0000313" key="8">
    <source>
        <dbReference type="Proteomes" id="UP001494588"/>
    </source>
</evidence>
<comment type="caution">
    <text evidence="7">The sequence shown here is derived from an EMBL/GenBank/DDBJ whole genome shotgun (WGS) entry which is preliminary data.</text>
</comment>
<dbReference type="InterPro" id="IPR044152">
    <property type="entry name" value="YqjM-like"/>
</dbReference>
<feature type="domain" description="NADH:flavin oxidoreductase/NADH oxidase N-terminal" evidence="6">
    <location>
        <begin position="4"/>
        <end position="324"/>
    </location>
</feature>
<dbReference type="SUPFAM" id="SSF51395">
    <property type="entry name" value="FMN-linked oxidoreductases"/>
    <property type="match status" value="1"/>
</dbReference>
<keyword evidence="2" id="KW-0285">Flavoprotein</keyword>
<reference evidence="7 8" key="1">
    <citation type="submission" date="2024-01" db="EMBL/GenBank/DDBJ databases">
        <title>The diversity of rhizobia nodulating Mimosa spp. in eleven states of Brazil covering several biomes is determined by host plant, location, and edaphic factors.</title>
        <authorList>
            <person name="Rouws L."/>
            <person name="Barauna A."/>
            <person name="Beukes C."/>
            <person name="De Faria S.M."/>
            <person name="Gross E."/>
            <person name="Dos Reis Junior F.B."/>
            <person name="Simon M."/>
            <person name="Maluk M."/>
            <person name="Odee D.W."/>
            <person name="Kenicer G."/>
            <person name="Young J.P.W."/>
            <person name="Reis V.M."/>
            <person name="Zilli J."/>
            <person name="James E.K."/>
        </authorList>
    </citation>
    <scope>NUCLEOTIDE SEQUENCE [LARGE SCALE GENOMIC DNA]</scope>
    <source>
        <strain evidence="7 8">JPY77</strain>
    </source>
</reference>
<dbReference type="PANTHER" id="PTHR43303:SF4">
    <property type="entry name" value="NADPH DEHYDROGENASE C23G7.10C-RELATED"/>
    <property type="match status" value="1"/>
</dbReference>
<evidence type="ECO:0000313" key="7">
    <source>
        <dbReference type="EMBL" id="MEM5289918.1"/>
    </source>
</evidence>
<evidence type="ECO:0000259" key="6">
    <source>
        <dbReference type="Pfam" id="PF00724"/>
    </source>
</evidence>
<dbReference type="Gene3D" id="3.20.20.70">
    <property type="entry name" value="Aldolase class I"/>
    <property type="match status" value="1"/>
</dbReference>
<gene>
    <name evidence="7" type="ORF">V4C55_29765</name>
</gene>
<name>A0ABU9QKA6_9BURK</name>
<evidence type="ECO:0000256" key="2">
    <source>
        <dbReference type="ARBA" id="ARBA00022630"/>
    </source>
</evidence>
<dbReference type="RefSeq" id="WP_201658291.1">
    <property type="nucleotide sequence ID" value="NZ_CAJHCS010000030.1"/>
</dbReference>